<dbReference type="Proteomes" id="UP000006038">
    <property type="component" value="Chromosome 9"/>
</dbReference>
<sequence>MAHVTNKLHTNNMPSGQENGAFLEAMSPICHHFSNKVSYRLQMPYVGANQSAMLLGGMVEYPIHNNYMMDATRLGSRNIGTTWTNATSPRDASSTSYVEGLPFKLHKEGGFVYPFI</sequence>
<evidence type="ECO:0000313" key="1">
    <source>
        <dbReference type="EnsemblPlants" id="OB09G23720.1"/>
    </source>
</evidence>
<proteinExistence type="predicted"/>
<protein>
    <submittedName>
        <fullName evidence="1">Uncharacterized protein</fullName>
    </submittedName>
</protein>
<name>J3MZE3_ORYBR</name>
<dbReference type="Gramene" id="OB09G23720.1">
    <property type="protein sequence ID" value="OB09G23720.1"/>
    <property type="gene ID" value="OB09G23720"/>
</dbReference>
<accession>J3MZE3</accession>
<dbReference type="EnsemblPlants" id="OB09G23720.1">
    <property type="protein sequence ID" value="OB09G23720.1"/>
    <property type="gene ID" value="OB09G23720"/>
</dbReference>
<reference evidence="1" key="1">
    <citation type="journal article" date="2013" name="Nat. Commun.">
        <title>Whole-genome sequencing of Oryza brachyantha reveals mechanisms underlying Oryza genome evolution.</title>
        <authorList>
            <person name="Chen J."/>
            <person name="Huang Q."/>
            <person name="Gao D."/>
            <person name="Wang J."/>
            <person name="Lang Y."/>
            <person name="Liu T."/>
            <person name="Li B."/>
            <person name="Bai Z."/>
            <person name="Luis Goicoechea J."/>
            <person name="Liang C."/>
            <person name="Chen C."/>
            <person name="Zhang W."/>
            <person name="Sun S."/>
            <person name="Liao Y."/>
            <person name="Zhang X."/>
            <person name="Yang L."/>
            <person name="Song C."/>
            <person name="Wang M."/>
            <person name="Shi J."/>
            <person name="Liu G."/>
            <person name="Liu J."/>
            <person name="Zhou H."/>
            <person name="Zhou W."/>
            <person name="Yu Q."/>
            <person name="An N."/>
            <person name="Chen Y."/>
            <person name="Cai Q."/>
            <person name="Wang B."/>
            <person name="Liu B."/>
            <person name="Min J."/>
            <person name="Huang Y."/>
            <person name="Wu H."/>
            <person name="Li Z."/>
            <person name="Zhang Y."/>
            <person name="Yin Y."/>
            <person name="Song W."/>
            <person name="Jiang J."/>
            <person name="Jackson S.A."/>
            <person name="Wing R.A."/>
            <person name="Wang J."/>
            <person name="Chen M."/>
        </authorList>
    </citation>
    <scope>NUCLEOTIDE SEQUENCE [LARGE SCALE GENOMIC DNA]</scope>
    <source>
        <strain evidence="1">cv. IRGC 101232</strain>
    </source>
</reference>
<dbReference type="AlphaFoldDB" id="J3MZE3"/>
<organism evidence="1">
    <name type="scientific">Oryza brachyantha</name>
    <name type="common">malo sina</name>
    <dbReference type="NCBI Taxonomy" id="4533"/>
    <lineage>
        <taxon>Eukaryota</taxon>
        <taxon>Viridiplantae</taxon>
        <taxon>Streptophyta</taxon>
        <taxon>Embryophyta</taxon>
        <taxon>Tracheophyta</taxon>
        <taxon>Spermatophyta</taxon>
        <taxon>Magnoliopsida</taxon>
        <taxon>Liliopsida</taxon>
        <taxon>Poales</taxon>
        <taxon>Poaceae</taxon>
        <taxon>BOP clade</taxon>
        <taxon>Oryzoideae</taxon>
        <taxon>Oryzeae</taxon>
        <taxon>Oryzinae</taxon>
        <taxon>Oryza</taxon>
    </lineage>
</organism>
<reference evidence="1" key="2">
    <citation type="submission" date="2013-04" db="UniProtKB">
        <authorList>
            <consortium name="EnsemblPlants"/>
        </authorList>
    </citation>
    <scope>IDENTIFICATION</scope>
</reference>
<dbReference type="HOGENOM" id="CLU_2100696_0_0_1"/>
<keyword evidence="2" id="KW-1185">Reference proteome</keyword>
<evidence type="ECO:0000313" key="2">
    <source>
        <dbReference type="Proteomes" id="UP000006038"/>
    </source>
</evidence>